<organism evidence="10 11">
    <name type="scientific">Phytophthora lilii</name>
    <dbReference type="NCBI Taxonomy" id="2077276"/>
    <lineage>
        <taxon>Eukaryota</taxon>
        <taxon>Sar</taxon>
        <taxon>Stramenopiles</taxon>
        <taxon>Oomycota</taxon>
        <taxon>Peronosporomycetes</taxon>
        <taxon>Peronosporales</taxon>
        <taxon>Peronosporaceae</taxon>
        <taxon>Phytophthora</taxon>
    </lineage>
</organism>
<evidence type="ECO:0000256" key="4">
    <source>
        <dbReference type="ARBA" id="ARBA00022679"/>
    </source>
</evidence>
<comment type="catalytic activity">
    <reaction evidence="7">
        <text>phosphoethanolamine + S-adenosyl-L-methionine = N-methylethanolamine phosphate + S-adenosyl-L-homocysteine + H(+)</text>
        <dbReference type="Rhea" id="RHEA:20365"/>
        <dbReference type="ChEBI" id="CHEBI:15378"/>
        <dbReference type="ChEBI" id="CHEBI:57781"/>
        <dbReference type="ChEBI" id="CHEBI:57856"/>
        <dbReference type="ChEBI" id="CHEBI:58190"/>
        <dbReference type="ChEBI" id="CHEBI:59789"/>
        <dbReference type="EC" id="2.1.1.103"/>
    </reaction>
    <physiologicalReaction direction="left-to-right" evidence="7">
        <dbReference type="Rhea" id="RHEA:20366"/>
    </physiologicalReaction>
</comment>
<evidence type="ECO:0000256" key="8">
    <source>
        <dbReference type="ARBA" id="ARBA00047841"/>
    </source>
</evidence>
<proteinExistence type="predicted"/>
<dbReference type="InterPro" id="IPR029063">
    <property type="entry name" value="SAM-dependent_MTases_sf"/>
</dbReference>
<gene>
    <name evidence="10" type="ORF">Plil01_001229800</name>
</gene>
<comment type="pathway">
    <text evidence="1">Phospholipid metabolism; phosphatidylcholine biosynthesis.</text>
</comment>
<evidence type="ECO:0000313" key="10">
    <source>
        <dbReference type="EMBL" id="GMF29064.1"/>
    </source>
</evidence>
<evidence type="ECO:0000256" key="3">
    <source>
        <dbReference type="ARBA" id="ARBA00022603"/>
    </source>
</evidence>
<comment type="pathway">
    <text evidence="2">Lipid metabolism.</text>
</comment>
<dbReference type="PANTHER" id="PTHR44307">
    <property type="entry name" value="PHOSPHOETHANOLAMINE METHYLTRANSFERASE"/>
    <property type="match status" value="1"/>
</dbReference>
<dbReference type="Pfam" id="PF13649">
    <property type="entry name" value="Methyltransf_25"/>
    <property type="match status" value="1"/>
</dbReference>
<dbReference type="InterPro" id="IPR041698">
    <property type="entry name" value="Methyltransf_25"/>
</dbReference>
<dbReference type="Proteomes" id="UP001165083">
    <property type="component" value="Unassembled WGS sequence"/>
</dbReference>
<dbReference type="Gene3D" id="3.40.50.150">
    <property type="entry name" value="Vaccinia Virus protein VP39"/>
    <property type="match status" value="1"/>
</dbReference>
<keyword evidence="3" id="KW-0489">Methyltransferase</keyword>
<dbReference type="AlphaFoldDB" id="A0A9W6U9W2"/>
<evidence type="ECO:0000256" key="2">
    <source>
        <dbReference type="ARBA" id="ARBA00005189"/>
    </source>
</evidence>
<dbReference type="EMBL" id="BSXW01000754">
    <property type="protein sequence ID" value="GMF29064.1"/>
    <property type="molecule type" value="Genomic_DNA"/>
</dbReference>
<dbReference type="SUPFAM" id="SSF53335">
    <property type="entry name" value="S-adenosyl-L-methionine-dependent methyltransferases"/>
    <property type="match status" value="1"/>
</dbReference>
<dbReference type="GO" id="GO:0032259">
    <property type="term" value="P:methylation"/>
    <property type="evidence" value="ECO:0007669"/>
    <property type="project" value="UniProtKB-KW"/>
</dbReference>
<sequence>MAAIAPWRTHHTFHGDTSKAEDDVVGSEALAFSSETHDKLVLVVLRVFGVAHLMRYISDCVCLIPSVSAIVPPPASLYALAQIASPQNELVAFKQLFYKEPKMTVDVARQQMKSYWEGHSSAATVETMMLDSHAKALTKLELPEILGRAPSLENKDVLELAAGIGRYTSVIAKQAKSVTAVEFIEDFIKVNEGNNGHLGNIKFLCKDIVNLEAEPNSFDVIFSNWIFMYMEDEEVKDFAKKAIKWLRPGGKLFFRESCFKQSGDFKRSSNPTHYRHPGFYVGAFGSVLSKEENGDLGYFNLESSGSVAVYRKIKKNNGQVFFSYTKAVKEGVASNINNHDDEAVATFQKFLDEQQYSNQIRGEAQPQAW</sequence>
<feature type="domain" description="Methyltransferase" evidence="9">
    <location>
        <begin position="157"/>
        <end position="250"/>
    </location>
</feature>
<evidence type="ECO:0000259" key="9">
    <source>
        <dbReference type="Pfam" id="PF13649"/>
    </source>
</evidence>
<reference evidence="10" key="1">
    <citation type="submission" date="2023-04" db="EMBL/GenBank/DDBJ databases">
        <title>Phytophthora lilii NBRC 32176.</title>
        <authorList>
            <person name="Ichikawa N."/>
            <person name="Sato H."/>
            <person name="Tonouchi N."/>
        </authorList>
    </citation>
    <scope>NUCLEOTIDE SEQUENCE</scope>
    <source>
        <strain evidence="10">NBRC 32176</strain>
    </source>
</reference>
<evidence type="ECO:0000256" key="5">
    <source>
        <dbReference type="ARBA" id="ARBA00035674"/>
    </source>
</evidence>
<dbReference type="PANTHER" id="PTHR44307:SF2">
    <property type="entry name" value="PHOSPHOETHANOLAMINE METHYLTRANSFERASE ISOFORM X1"/>
    <property type="match status" value="1"/>
</dbReference>
<comment type="caution">
    <text evidence="10">The sequence shown here is derived from an EMBL/GenBank/DDBJ whole genome shotgun (WGS) entry which is preliminary data.</text>
</comment>
<comment type="catalytic activity">
    <reaction evidence="8">
        <text>N-methylethanolamine phosphate + S-adenosyl-L-methionine = N,N-dimethylethanolamine phosphate + S-adenosyl-L-homocysteine + H(+)</text>
        <dbReference type="Rhea" id="RHEA:25321"/>
        <dbReference type="ChEBI" id="CHEBI:15378"/>
        <dbReference type="ChEBI" id="CHEBI:57781"/>
        <dbReference type="ChEBI" id="CHEBI:57856"/>
        <dbReference type="ChEBI" id="CHEBI:58641"/>
        <dbReference type="ChEBI" id="CHEBI:59789"/>
        <dbReference type="EC" id="2.1.1.103"/>
    </reaction>
    <physiologicalReaction direction="left-to-right" evidence="8">
        <dbReference type="Rhea" id="RHEA:25322"/>
    </physiologicalReaction>
</comment>
<protein>
    <recommendedName>
        <fullName evidence="5">phosphoethanolamine N-methyltransferase</fullName>
        <ecNumber evidence="5">2.1.1.103</ecNumber>
    </recommendedName>
</protein>
<evidence type="ECO:0000256" key="1">
    <source>
        <dbReference type="ARBA" id="ARBA00004969"/>
    </source>
</evidence>
<dbReference type="CDD" id="cd02440">
    <property type="entry name" value="AdoMet_MTases"/>
    <property type="match status" value="1"/>
</dbReference>
<accession>A0A9W6U9W2</accession>
<comment type="catalytic activity">
    <reaction evidence="6">
        <text>N,N-dimethylethanolamine phosphate + S-adenosyl-L-methionine = phosphocholine + S-adenosyl-L-homocysteine + H(+)</text>
        <dbReference type="Rhea" id="RHEA:25325"/>
        <dbReference type="ChEBI" id="CHEBI:15378"/>
        <dbReference type="ChEBI" id="CHEBI:57856"/>
        <dbReference type="ChEBI" id="CHEBI:58641"/>
        <dbReference type="ChEBI" id="CHEBI:59789"/>
        <dbReference type="ChEBI" id="CHEBI:295975"/>
        <dbReference type="EC" id="2.1.1.103"/>
    </reaction>
    <physiologicalReaction direction="left-to-right" evidence="6">
        <dbReference type="Rhea" id="RHEA:25326"/>
    </physiologicalReaction>
</comment>
<name>A0A9W6U9W2_9STRA</name>
<evidence type="ECO:0000256" key="7">
    <source>
        <dbReference type="ARBA" id="ARBA00047622"/>
    </source>
</evidence>
<evidence type="ECO:0000256" key="6">
    <source>
        <dbReference type="ARBA" id="ARBA00047619"/>
    </source>
</evidence>
<evidence type="ECO:0000313" key="11">
    <source>
        <dbReference type="Proteomes" id="UP001165083"/>
    </source>
</evidence>
<keyword evidence="11" id="KW-1185">Reference proteome</keyword>
<dbReference type="OrthoDB" id="8300214at2759"/>
<keyword evidence="4" id="KW-0808">Transferase</keyword>
<dbReference type="GO" id="GO:0000234">
    <property type="term" value="F:phosphoethanolamine N-methyltransferase activity"/>
    <property type="evidence" value="ECO:0007669"/>
    <property type="project" value="UniProtKB-EC"/>
</dbReference>
<dbReference type="EC" id="2.1.1.103" evidence="5"/>